<dbReference type="InterPro" id="IPR013783">
    <property type="entry name" value="Ig-like_fold"/>
</dbReference>
<feature type="region of interest" description="Disordered" evidence="5">
    <location>
        <begin position="2284"/>
        <end position="2317"/>
    </location>
</feature>
<feature type="compositionally biased region" description="Basic and acidic residues" evidence="5">
    <location>
        <begin position="2512"/>
        <end position="2545"/>
    </location>
</feature>
<dbReference type="OrthoDB" id="10055367at2759"/>
<feature type="compositionally biased region" description="Basic and acidic residues" evidence="5">
    <location>
        <begin position="3507"/>
        <end position="3549"/>
    </location>
</feature>
<feature type="compositionally biased region" description="Basic and acidic residues" evidence="5">
    <location>
        <begin position="3596"/>
        <end position="3644"/>
    </location>
</feature>
<comment type="caution">
    <text evidence="7">The sequence shown here is derived from an EMBL/GenBank/DDBJ whole genome shotgun (WGS) entry which is preliminary data.</text>
</comment>
<dbReference type="Proteomes" id="UP000663829">
    <property type="component" value="Unassembled WGS sequence"/>
</dbReference>
<dbReference type="InterPro" id="IPR003599">
    <property type="entry name" value="Ig_sub"/>
</dbReference>
<dbReference type="Pfam" id="PF13927">
    <property type="entry name" value="Ig_3"/>
    <property type="match status" value="1"/>
</dbReference>
<evidence type="ECO:0000313" key="9">
    <source>
        <dbReference type="Proteomes" id="UP000663829"/>
    </source>
</evidence>
<keyword evidence="2" id="KW-1015">Disulfide bond</keyword>
<feature type="domain" description="Ig-like" evidence="6">
    <location>
        <begin position="990"/>
        <end position="1079"/>
    </location>
</feature>
<feature type="compositionally biased region" description="Polar residues" evidence="5">
    <location>
        <begin position="2284"/>
        <end position="2293"/>
    </location>
</feature>
<feature type="coiled-coil region" evidence="4">
    <location>
        <begin position="2755"/>
        <end position="2782"/>
    </location>
</feature>
<feature type="region of interest" description="Disordered" evidence="5">
    <location>
        <begin position="862"/>
        <end position="919"/>
    </location>
</feature>
<dbReference type="SUPFAM" id="SSF48726">
    <property type="entry name" value="Immunoglobulin"/>
    <property type="match status" value="5"/>
</dbReference>
<feature type="compositionally biased region" description="Low complexity" evidence="5">
    <location>
        <begin position="862"/>
        <end position="877"/>
    </location>
</feature>
<feature type="compositionally biased region" description="Polar residues" evidence="5">
    <location>
        <begin position="416"/>
        <end position="435"/>
    </location>
</feature>
<feature type="compositionally biased region" description="Basic and acidic residues" evidence="5">
    <location>
        <begin position="3260"/>
        <end position="3290"/>
    </location>
</feature>
<feature type="compositionally biased region" description="Basic and acidic residues" evidence="5">
    <location>
        <begin position="3433"/>
        <end position="3442"/>
    </location>
</feature>
<dbReference type="InterPro" id="IPR003598">
    <property type="entry name" value="Ig_sub2"/>
</dbReference>
<feature type="compositionally biased region" description="Basic and acidic residues" evidence="5">
    <location>
        <begin position="3383"/>
        <end position="3425"/>
    </location>
</feature>
<feature type="compositionally biased region" description="Basic and acidic residues" evidence="5">
    <location>
        <begin position="3098"/>
        <end position="3109"/>
    </location>
</feature>
<reference evidence="7" key="1">
    <citation type="submission" date="2021-02" db="EMBL/GenBank/DDBJ databases">
        <authorList>
            <person name="Nowell W R."/>
        </authorList>
    </citation>
    <scope>NUCLEOTIDE SEQUENCE</scope>
</reference>
<keyword evidence="9" id="KW-1185">Reference proteome</keyword>
<feature type="region of interest" description="Disordered" evidence="5">
    <location>
        <begin position="3068"/>
        <end position="3644"/>
    </location>
</feature>
<proteinExistence type="predicted"/>
<dbReference type="SMART" id="SM00409">
    <property type="entry name" value="IG"/>
    <property type="match status" value="5"/>
</dbReference>
<keyword evidence="4" id="KW-0175">Coiled coil</keyword>
<feature type="compositionally biased region" description="Low complexity" evidence="5">
    <location>
        <begin position="2294"/>
        <end position="2314"/>
    </location>
</feature>
<feature type="non-terminal residue" evidence="7">
    <location>
        <position position="3644"/>
    </location>
</feature>
<evidence type="ECO:0000256" key="3">
    <source>
        <dbReference type="ARBA" id="ARBA00023319"/>
    </source>
</evidence>
<feature type="compositionally biased region" description="Basic and acidic residues" evidence="5">
    <location>
        <begin position="3487"/>
        <end position="3500"/>
    </location>
</feature>
<dbReference type="SMART" id="SM00408">
    <property type="entry name" value="IGc2"/>
    <property type="match status" value="4"/>
</dbReference>
<name>A0A814FWN7_9BILA</name>
<feature type="compositionally biased region" description="Polar residues" evidence="5">
    <location>
        <begin position="3068"/>
        <end position="3097"/>
    </location>
</feature>
<keyword evidence="1" id="KW-0677">Repeat</keyword>
<evidence type="ECO:0000256" key="4">
    <source>
        <dbReference type="SAM" id="Coils"/>
    </source>
</evidence>
<evidence type="ECO:0000256" key="5">
    <source>
        <dbReference type="SAM" id="MobiDB-lite"/>
    </source>
</evidence>
<dbReference type="PANTHER" id="PTHR13817">
    <property type="entry name" value="TITIN"/>
    <property type="match status" value="1"/>
</dbReference>
<dbReference type="FunFam" id="2.60.40.10:FF:000107">
    <property type="entry name" value="Myosin, light chain kinase a"/>
    <property type="match status" value="1"/>
</dbReference>
<feature type="compositionally biased region" description="Basic and acidic residues" evidence="5">
    <location>
        <begin position="3299"/>
        <end position="3308"/>
    </location>
</feature>
<protein>
    <recommendedName>
        <fullName evidence="6">Ig-like domain-containing protein</fullName>
    </recommendedName>
</protein>
<keyword evidence="3" id="KW-0393">Immunoglobulin domain</keyword>
<dbReference type="PANTHER" id="PTHR13817:SF166">
    <property type="entry name" value="NEURONAL IGCAM-RELATED"/>
    <property type="match status" value="1"/>
</dbReference>
<feature type="compositionally biased region" description="Basic and acidic residues" evidence="5">
    <location>
        <begin position="3193"/>
        <end position="3220"/>
    </location>
</feature>
<dbReference type="InterPro" id="IPR007110">
    <property type="entry name" value="Ig-like_dom"/>
</dbReference>
<feature type="compositionally biased region" description="Basic and acidic residues" evidence="5">
    <location>
        <begin position="3243"/>
        <end position="3252"/>
    </location>
</feature>
<feature type="region of interest" description="Disordered" evidence="5">
    <location>
        <begin position="644"/>
        <end position="670"/>
    </location>
</feature>
<feature type="compositionally biased region" description="Polar residues" evidence="5">
    <location>
        <begin position="2901"/>
        <end position="2924"/>
    </location>
</feature>
<feature type="region of interest" description="Disordered" evidence="5">
    <location>
        <begin position="952"/>
        <end position="971"/>
    </location>
</feature>
<feature type="domain" description="Ig-like" evidence="6">
    <location>
        <begin position="49"/>
        <end position="152"/>
    </location>
</feature>
<feature type="region of interest" description="Disordered" evidence="5">
    <location>
        <begin position="1212"/>
        <end position="1235"/>
    </location>
</feature>
<organism evidence="7 9">
    <name type="scientific">Didymodactylos carnosus</name>
    <dbReference type="NCBI Taxonomy" id="1234261"/>
    <lineage>
        <taxon>Eukaryota</taxon>
        <taxon>Metazoa</taxon>
        <taxon>Spiralia</taxon>
        <taxon>Gnathifera</taxon>
        <taxon>Rotifera</taxon>
        <taxon>Eurotatoria</taxon>
        <taxon>Bdelloidea</taxon>
        <taxon>Philodinida</taxon>
        <taxon>Philodinidae</taxon>
        <taxon>Didymodactylos</taxon>
    </lineage>
</organism>
<feature type="compositionally biased region" description="Basic and acidic residues" evidence="5">
    <location>
        <begin position="3176"/>
        <end position="3185"/>
    </location>
</feature>
<feature type="compositionally biased region" description="Low complexity" evidence="5">
    <location>
        <begin position="2929"/>
        <end position="2947"/>
    </location>
</feature>
<gene>
    <name evidence="7" type="ORF">GPM918_LOCUS13046</name>
    <name evidence="8" type="ORF">SRO942_LOCUS13046</name>
</gene>
<evidence type="ECO:0000313" key="8">
    <source>
        <dbReference type="EMBL" id="CAF3759045.1"/>
    </source>
</evidence>
<feature type="region of interest" description="Disordered" evidence="5">
    <location>
        <begin position="2851"/>
        <end position="2947"/>
    </location>
</feature>
<dbReference type="Proteomes" id="UP000681722">
    <property type="component" value="Unassembled WGS sequence"/>
</dbReference>
<feature type="region of interest" description="Disordered" evidence="5">
    <location>
        <begin position="368"/>
        <end position="469"/>
    </location>
</feature>
<dbReference type="InterPro" id="IPR036179">
    <property type="entry name" value="Ig-like_dom_sf"/>
</dbReference>
<dbReference type="FunFam" id="2.60.40.10:FF:000032">
    <property type="entry name" value="palladin isoform X1"/>
    <property type="match status" value="1"/>
</dbReference>
<feature type="compositionally biased region" description="Basic and acidic residues" evidence="5">
    <location>
        <begin position="3366"/>
        <end position="3376"/>
    </location>
</feature>
<dbReference type="Pfam" id="PF07679">
    <property type="entry name" value="I-set"/>
    <property type="match status" value="2"/>
</dbReference>
<feature type="coiled-coil region" evidence="4">
    <location>
        <begin position="2679"/>
        <end position="2729"/>
    </location>
</feature>
<feature type="compositionally biased region" description="Polar residues" evidence="5">
    <location>
        <begin position="454"/>
        <end position="463"/>
    </location>
</feature>
<accession>A0A814FWN7</accession>
<dbReference type="InterPro" id="IPR050964">
    <property type="entry name" value="Striated_Muscle_Regulatory"/>
</dbReference>
<dbReference type="EMBL" id="CAJNOQ010002936">
    <property type="protein sequence ID" value="CAF0986834.1"/>
    <property type="molecule type" value="Genomic_DNA"/>
</dbReference>
<feature type="domain" description="Ig-like" evidence="6">
    <location>
        <begin position="1096"/>
        <end position="1193"/>
    </location>
</feature>
<feature type="compositionally biased region" description="Basic and acidic residues" evidence="5">
    <location>
        <begin position="3557"/>
        <end position="3572"/>
    </location>
</feature>
<dbReference type="InterPro" id="IPR013098">
    <property type="entry name" value="Ig_I-set"/>
</dbReference>
<evidence type="ECO:0000313" key="7">
    <source>
        <dbReference type="EMBL" id="CAF0986834.1"/>
    </source>
</evidence>
<feature type="compositionally biased region" description="Polar residues" evidence="5">
    <location>
        <begin position="397"/>
        <end position="406"/>
    </location>
</feature>
<dbReference type="CDD" id="cd00096">
    <property type="entry name" value="Ig"/>
    <property type="match status" value="2"/>
</dbReference>
<dbReference type="Gene3D" id="2.60.40.10">
    <property type="entry name" value="Immunoglobulins"/>
    <property type="match status" value="5"/>
</dbReference>
<feature type="region of interest" description="Disordered" evidence="5">
    <location>
        <begin position="2506"/>
        <end position="2560"/>
    </location>
</feature>
<feature type="domain" description="Ig-like" evidence="6">
    <location>
        <begin position="1485"/>
        <end position="1576"/>
    </location>
</feature>
<evidence type="ECO:0000256" key="1">
    <source>
        <dbReference type="ARBA" id="ARBA00022737"/>
    </source>
</evidence>
<feature type="compositionally biased region" description="Basic and acidic residues" evidence="5">
    <location>
        <begin position="3450"/>
        <end position="3480"/>
    </location>
</feature>
<feature type="compositionally biased region" description="Basic and acidic residues" evidence="5">
    <location>
        <begin position="3140"/>
        <end position="3167"/>
    </location>
</feature>
<feature type="compositionally biased region" description="Polar residues" evidence="5">
    <location>
        <begin position="368"/>
        <end position="378"/>
    </location>
</feature>
<sequence length="3644" mass="414045">DENIENWQPSLFIVQNTLEPSQTEIISRSTTVSGEMFPSHWYELRVERPLQDPTTLNEHDTLHLSCKISGLHIDKFTWFKNGELIATCTQTPTTDESKTQDNGEYCASYDTLPAHFIALLTVDNVMKDRHEGKYECRAANIHYRISSSCNVMIFNDKQLKRHHESAEDQQEQIQQKRQHFDVPLSTDHQQFVSYLQPMKSDELGQHQLRRSDQWMMNVIDSSRNIHQQLSAQTIPPLNAVTRVLASHPQIIEQKRSETILPFQLQQQRELQIVPERIQNQSLLNLKQRIFPVSSENQEYQMFHTENESTNLLNQIRQEKKQEIFPPSQMPGKPESYFEILQQHHQMPSDKLTDQERQLLEQSIEQTIKPSVQQQQRQSEIFPPSHMPSKPESYPDIPQQQQQMSSHKLTDEERQLVEQSIEQTIKPSVQQQQRQSEIFPPSHMPSKPESYPDIPQQQQQMSSHKLTDEERQLVEQSIEQTIKPSVQQQQQRQSEIFRAAHMPGEPESYPELRQEQIHEIFRQSHMPGKPESYPEIPQQQQQMSSHKLTDEERQLVEQSIEQTIKPSVQQQQRQSEIFRQSHMPGKPESYPELRQEQTHEIFRAAHMSDEPESYPELRQLHQQMSSHKLTDEERQLVEQSIEQTIKPSVQQQQRQSEIFRQSHMPGEPESYPELRQEQTHEIFPSSHMPGKPESYPEIPQQQQQMSSHKLTGEERQLVEQSTEQTIIPSVQQQPHQSEIFHAAHMPGEPESYPEIPQQQQQMSSHKLTGEERQLIEQSIEQTIIPSVQQQQRQSEIFRQSHMPGEPESYPEERQEQTHQIFAPSHMPGKPESYPELRQLHQQMSSHKLTDEERQLVEQSIEQTIIPSIQQQPRQSQEIVRSSTNERQESASFAETPFSIANPFPDSTPLQAQRQRDYPPAQPLQKSLQHVFVPPSSSDRDSSVELEQTLRYHMQQQQPAGQHQQYQTQLIDSSSSSAEEQYLKTEDLNFSPVFFQLLQDILCEEGEPILLSCQAMGGPNCRMTWYFNEQPIRQDNLKTHYNVDTGICLLKIDNATESDSGLYRVEIDNGRGIVNSSCYVTVQRRQLSAIPDNAPFEPIFIVQLDPTYTFTDGETLRLQCVVHGKSPLEIKWYKNDVHISVNDRNVQSTQIYFDQVTGKCTLTLRDIYPSDSGHYRCEATNEYGQANTYSQININLFQYEADSEISSISYASKDERQLSSSSSSDSDEIELVNDSRSSSSSRKVINESRRIVEELEKRIKDIYHDDNYIKVNLVQTDLVSIISSSKVLVRIMANKPTGGGETPSDERIPKFIHIDDDKIEIEDSVQFGFEHELKSINVKQGEQARFEAKVRLLSKTTGVNKDLLHVEWRLNDVLISSTNPRYRFGSNRDEWRYWLDIRQCEQIDEGVYTIQIQYEQLIDESSAYLFVDSVTQKEEKLEQAQQSLTTTDNESSIFESNRRDEESTVTTNLFSSATSANISPSLDRFQPPIITNPLPRTSHIAENDRLTFTVEYFSPSVQCRCTWLRNGNEEIRHGIRNTNYSSTLTIENVTREYDEGTYTFNVENVYGMASSQTNVTISDGTGKREIEEQEPYDQSFGNLLAINKAKEPTLSHDTSRLQLNIPPQKRISMVHQTPIGEKSFETEDIHVRLPGETDEELNITIQTELAPTPRLSMTDELITDGSAQLQKIIDDERLLLKRVSEFEQEKQDDTITPLGDNTKKLKRILQPSDDDDRARRQQFAKGVQQSLDEVNLKAFSTDISRSRLSSKEAHHHEQSEYLDLSDSGRIDEQNETIDRQISDNALITTKTKLDSKLNVVSATTDETETKSQALLTNENKTVQNQLEPRDADTHTTETPVIQESQSIPLLTTKLDEEVQSIPNKTTVGIQGADKNITMETVKQLNEKQQQLEQTSNVTSSQLDQITTPTATEQVQPVTSTMTTETIQIQPADLIQTQEAISTVDDWSQLTGETTSQLVSGSIDASSNIAPPAPLITENVGGASDIVQSLPERRASRVSSLILTADENFDQIPQQPTIQRLVVGQKLDSVKVPHNLPEEPSSHQVRQVSQPTLVQEPLEDIVSVNIQQRRIKSLDEVIHEVQQISDQLQQYQGRLVIQPTIVGESFDDEVSTNIEQRRLAIKSLENVIEEVKKISDELKLHKTRSVIQPSLVGEDLENEYSTTVEQIRTKSLDLVIQKVQNITQELQEFRARSITQPMLIDIPFEETLSTQLEQRVPIKSIDQVIEQVQQISNELKQYQARLVLQPSLVGESFDGEFSTSVEQLRRPLGQTYDQQENQPKQESSSESTTTTQQETVSTTEQFQLENKAHRPSFIAIPSYGAEVEFDVLPESIHQRLIPKKQRLTTTETMEIESKDQTETVTSPPSSDLILRSRLSLIQARAPAAETDLDLVPPSIDQRIAPNERLAEKKDIEQQQQVKTPDDVFEELLVAQPTTEQTFIVSEDQSQALQKPLAEIDQQMTKDLQKLQTSLHSTPTSVSESMDELISSSIEQRILKKSSKKTEKDEVIEVSDEERQQDKPKRPKDLPIEEEAPKITTESPFLTPATPETSETIVDQILEKAETLPGDIQKVVGLEHSTEVSEQPVVQQFIPISPEPSMQLDDIIQELRSDMMSLPEKIDNASSVFQSNIIHEDQIPQSKVSFVTDAPVELHSDTDLNLENVQTSPKIEELLQEINQKARALDALSQQTEVQDKQKQIQIAESALDASKALMLELEAEEKPIDDPKAKMQQLESVPSNQIISTIEETEKRKETAQNVVQNLENVLEVLKEKEVIGKSDTSILHEQALSASSQNVDLKEEHTPKDVIDNKAVPQLSQSISKPTEINLTKTVTAEQQTQQLPAIDRTITEQQVSKEDLPVNSTTTTSDKILHDTLTESVPQKPSELVRSVENVDQSSTKTDITSAQEPSLPQPTSEKQKIAQPQTTQQTTSTKPVQQPDIQKFTTPELLSTLPQAKPVVHADDRSIENLTMLQSHDIISDNNLTTTIPHIQEKPIELMKSTTEQHIDAPLPTPALIKTAETILEQTKHAHTNLNQPQTSVPYAIADEFTTGTQLPTEVTLQPDQPKTTTIKPETPNLQQQRQQIATTTSEKHDVLKDEQKPTQTVPEATKVEEVISTSQDAKPAAQQNVEEAQKMEGKPEEPVKKPTAKKDVPKDEQKPTLPVTEPTKAEEAKLQDIKPLAQQKVEEVKKVEANSEETGKKLEAKPGEATKKPTQQKDVQKDEQKPTQPATEPAKVEEAKPQDAKLAAQQKVEEVKKVEAKPEEAAKQPTDKKDVLKDEQKPTQPVTEAAKAEEAKPQDVKLPAQQKVEEVKKVEAESEEAAKKVEAKPEEAAKKPIEKKDVPKDEQKPTQSVTEPTKVEEAKRQDAKPVAQQKVEELRKVEAKSEEAEKKVEAKPEEAVKQPTDKKNLPKDKEKPIQPATEPVKVEEAKPQDVKLPAQQKVEEVKKVEAKPEEAAKESIEKKDVPKDEQKPTQPTTERVKVEEAKPEDVKLTATQQKVEELKKVEAKSEEAPEKMEAKQEEAAKKVEANVEEAKAKPQDLKPAAQQKVEEVNKVEAKPEEAAQKPTAKKVAPKDEQKPTQPATEPAKVEEAKAKPQDVKPAAQEKVEEVKKVEAKPEEAAKKPTDKKVAPKDEQ</sequence>
<dbReference type="EMBL" id="CAJOBC010002936">
    <property type="protein sequence ID" value="CAF3759045.1"/>
    <property type="molecule type" value="Genomic_DNA"/>
</dbReference>
<feature type="compositionally biased region" description="Low complexity" evidence="5">
    <location>
        <begin position="953"/>
        <end position="967"/>
    </location>
</feature>
<feature type="non-terminal residue" evidence="7">
    <location>
        <position position="1"/>
    </location>
</feature>
<dbReference type="PROSITE" id="PS50835">
    <property type="entry name" value="IG_LIKE"/>
    <property type="match status" value="4"/>
</dbReference>
<feature type="coiled-coil region" evidence="4">
    <location>
        <begin position="1888"/>
        <end position="1915"/>
    </location>
</feature>
<feature type="region of interest" description="Disordered" evidence="5">
    <location>
        <begin position="1761"/>
        <end position="1781"/>
    </location>
</feature>
<evidence type="ECO:0000256" key="2">
    <source>
        <dbReference type="ARBA" id="ARBA00023157"/>
    </source>
</evidence>
<feature type="region of interest" description="Disordered" evidence="5">
    <location>
        <begin position="563"/>
        <end position="589"/>
    </location>
</feature>
<feature type="compositionally biased region" description="Polar residues" evidence="5">
    <location>
        <begin position="3124"/>
        <end position="3139"/>
    </location>
</feature>
<feature type="coiled-coil region" evidence="4">
    <location>
        <begin position="2087"/>
        <end position="2157"/>
    </location>
</feature>
<feature type="compositionally biased region" description="Basic and acidic residues" evidence="5">
    <location>
        <begin position="1763"/>
        <end position="1773"/>
    </location>
</feature>
<feature type="compositionally biased region" description="Basic and acidic residues" evidence="5">
    <location>
        <begin position="3316"/>
        <end position="3357"/>
    </location>
</feature>
<evidence type="ECO:0000259" key="6">
    <source>
        <dbReference type="PROSITE" id="PS50835"/>
    </source>
</evidence>
<feature type="compositionally biased region" description="Polar residues" evidence="5">
    <location>
        <begin position="2548"/>
        <end position="2560"/>
    </location>
</feature>
<feature type="region of interest" description="Disordered" evidence="5">
    <location>
        <begin position="1703"/>
        <end position="1732"/>
    </location>
</feature>